<dbReference type="SUPFAM" id="SSF69318">
    <property type="entry name" value="Integrin alpha N-terminal domain"/>
    <property type="match status" value="2"/>
</dbReference>
<feature type="signal peptide" evidence="2">
    <location>
        <begin position="1"/>
        <end position="22"/>
    </location>
</feature>
<evidence type="ECO:0000256" key="2">
    <source>
        <dbReference type="SAM" id="SignalP"/>
    </source>
</evidence>
<comment type="caution">
    <text evidence="4">The sequence shown here is derived from an EMBL/GenBank/DDBJ whole genome shotgun (WGS) entry which is preliminary data.</text>
</comment>
<dbReference type="Gene3D" id="2.130.10.130">
    <property type="entry name" value="Integrin alpha, N-terminal"/>
    <property type="match status" value="2"/>
</dbReference>
<evidence type="ECO:0000256" key="1">
    <source>
        <dbReference type="ARBA" id="ARBA00022729"/>
    </source>
</evidence>
<gene>
    <name evidence="4" type="ORF">I5L79_09755</name>
</gene>
<accession>A0ABS0L373</accession>
<dbReference type="InterPro" id="IPR014756">
    <property type="entry name" value="Ig_E-set"/>
</dbReference>
<dbReference type="PANTHER" id="PTHR46580">
    <property type="entry name" value="SENSOR KINASE-RELATED"/>
    <property type="match status" value="1"/>
</dbReference>
<feature type="chain" id="PRO_5047052113" evidence="2">
    <location>
        <begin position="23"/>
        <end position="1389"/>
    </location>
</feature>
<keyword evidence="5" id="KW-1185">Reference proteome</keyword>
<dbReference type="CDD" id="cd00102">
    <property type="entry name" value="IPT"/>
    <property type="match status" value="1"/>
</dbReference>
<protein>
    <submittedName>
        <fullName evidence="4">VCBS repeat-containing protein</fullName>
    </submittedName>
</protein>
<keyword evidence="1 2" id="KW-0732">Signal</keyword>
<dbReference type="Gene3D" id="2.60.40.10">
    <property type="entry name" value="Immunoglobulins"/>
    <property type="match status" value="3"/>
</dbReference>
<dbReference type="SUPFAM" id="SSF81296">
    <property type="entry name" value="E set domains"/>
    <property type="match status" value="1"/>
</dbReference>
<dbReference type="InterPro" id="IPR013783">
    <property type="entry name" value="Ig-like_fold"/>
</dbReference>
<sequence length="1389" mass="145284">MTLLLRAGWFTACSLLLGHLSAAQPTLSSVSPAQHAPAAPVRGPLTATFSQALQAGSGQGLVLYGSQSPSHQAGKGGMEQLQSTRLLFTPDSAWHPGETVRGTLTTGIKNTSGQALARGYVFEFQTATKPTGAGHFLPRKAIPEPVSATNPLTSALGDLDADGDLDLVVGGTGQAQADIRLNQDHHSGRFAAPTSNAVVSLSGEARQLELADVDGDGDLDLLALTNFLFTTGKEGLDVRLNNGKGQFSTPTAGFLEFSKTPIQFALGDLDADGDLDVASISREGLVQFYLNQGVHTGRFASSDAYPELAYFATTESLALADTDNDGDLDLLLFTGTKTLTVLPNDPTQTHPFSTDRTYEQAESEQSGRIATGDVDNDGDVDAIITNANSSFVAVMLNQGNGRFSASSQVVAMPRISHAELADVDGDQGLDLVGISYFEQLLVVRLNTGQHSGVFSGYDDARHYAFPGPPVEMSLGDLDGDGDVDAVISSGGQSKVAVRFNEAAYTDPDPASLAGFSPGKGPVGSLVTLRGEYLQKVQQVFFNGVAAPAFNYLTDSTLTVLVPAGATTGRITLRTTTGQASSLTTFTVVPATQLRVTTLSPARFATDVLAKPTLKIGFSAPLRANSVSDTSVVLYSQERGWLGKGRTTVEGGMLQHVPSATLRPGESVLVGIRKGLRSTTDSVLRCPVHYQLTAATGGTGRSYFQPKTGLPAGVYALDMTSGDIDKDGDLDMLVTSRDQEKVFVYLNKNGQGMFEAGIAFETSKVPYQIQLVDIDRDGDLDAVTSCEGYGDEVVQIRLNGGDNSGSATGVFSDGYDFKPDHSKGKLVIIDFAEDGTPSMAYANENGISLLGGGGFAYKQLYVGSGVADLLSGDVDNDGDLDLIYAAGAGVGVLRNGGDATGLTRGFTVSNEPVLQLDMSVATLAMGDVDNDGDLDIVVGGNGNDNKQVQVLLNGGDATGSHSGFFSAGTPVEAPGTIAKLRLSDLDHDGDLDLAISNGFLTNALSVYLNGGDATGSHSGVFTARRFYPVTYSLGAFELGDVDNDGDVDMMALANGADSVFVQVNSDGAGLLRAAQDTVCQDKPLTLRLRYAVGDVLQYQVNTGSGYQVLASTATTLTLPHPESGAYRAVVRNPNGETVYSSPLQITVLPAPTAQLRLVGDSTTCANVPVRLEASSNGTTDTYQFLRNGQPIAGATTATYQPTLSGRYQVTVTNKLGCDRTSGSITLTINPVPARPVITLSRKAGALLLTSSAAVGNQWYRNGEPIAGATAAEYTIAAVTEAADYTVVLTVAGCASPLSAPIRVSPEALTQYIYQLYPNPSNTGSVTLALVASAEPVTLELFNSMGGQVNRWRLAAGTTTYTLPVAGLRTGLYVLRATTPQTSESHSLLIH</sequence>
<dbReference type="Proteomes" id="UP000601099">
    <property type="component" value="Unassembled WGS sequence"/>
</dbReference>
<dbReference type="EMBL" id="JADWYK010000004">
    <property type="protein sequence ID" value="MBG8553832.1"/>
    <property type="molecule type" value="Genomic_DNA"/>
</dbReference>
<evidence type="ECO:0000259" key="3">
    <source>
        <dbReference type="Pfam" id="PF13205"/>
    </source>
</evidence>
<dbReference type="InterPro" id="IPR026444">
    <property type="entry name" value="Secre_tail"/>
</dbReference>
<organism evidence="4 5">
    <name type="scientific">Hymenobacter guriensis</name>
    <dbReference type="NCBI Taxonomy" id="2793065"/>
    <lineage>
        <taxon>Bacteria</taxon>
        <taxon>Pseudomonadati</taxon>
        <taxon>Bacteroidota</taxon>
        <taxon>Cytophagia</taxon>
        <taxon>Cytophagales</taxon>
        <taxon>Hymenobacteraceae</taxon>
        <taxon>Hymenobacter</taxon>
    </lineage>
</organism>
<name>A0ABS0L373_9BACT</name>
<feature type="domain" description="SbsA Ig-like" evidence="3">
    <location>
        <begin position="23"/>
        <end position="126"/>
    </location>
</feature>
<proteinExistence type="predicted"/>
<evidence type="ECO:0000313" key="5">
    <source>
        <dbReference type="Proteomes" id="UP000601099"/>
    </source>
</evidence>
<reference evidence="4 5" key="1">
    <citation type="submission" date="2020-11" db="EMBL/GenBank/DDBJ databases">
        <title>Hymenobacter sp.</title>
        <authorList>
            <person name="Kim M.K."/>
        </authorList>
    </citation>
    <scope>NUCLEOTIDE SEQUENCE [LARGE SCALE GENOMIC DNA]</scope>
    <source>
        <strain evidence="4 5">BT594</strain>
    </source>
</reference>
<dbReference type="InterPro" id="IPR013517">
    <property type="entry name" value="FG-GAP"/>
</dbReference>
<evidence type="ECO:0000313" key="4">
    <source>
        <dbReference type="EMBL" id="MBG8553832.1"/>
    </source>
</evidence>
<dbReference type="NCBIfam" id="TIGR04183">
    <property type="entry name" value="Por_Secre_tail"/>
    <property type="match status" value="1"/>
</dbReference>
<dbReference type="RefSeq" id="WP_196954839.1">
    <property type="nucleotide sequence ID" value="NZ_JADWYK010000004.1"/>
</dbReference>
<dbReference type="Pfam" id="PF13517">
    <property type="entry name" value="FG-GAP_3"/>
    <property type="match status" value="5"/>
</dbReference>
<feature type="domain" description="SbsA Ig-like" evidence="3">
    <location>
        <begin position="591"/>
        <end position="679"/>
    </location>
</feature>
<dbReference type="InterPro" id="IPR032812">
    <property type="entry name" value="SbsA_Ig"/>
</dbReference>
<dbReference type="InterPro" id="IPR028994">
    <property type="entry name" value="Integrin_alpha_N"/>
</dbReference>
<dbReference type="Pfam" id="PF13205">
    <property type="entry name" value="Big_5"/>
    <property type="match status" value="2"/>
</dbReference>